<protein>
    <submittedName>
        <fullName evidence="2">Uncharacterized protein</fullName>
    </submittedName>
</protein>
<evidence type="ECO:0000313" key="3">
    <source>
        <dbReference type="Proteomes" id="UP000324800"/>
    </source>
</evidence>
<name>A0A5J4W725_9EUKA</name>
<dbReference type="AlphaFoldDB" id="A0A5J4W725"/>
<feature type="region of interest" description="Disordered" evidence="1">
    <location>
        <begin position="229"/>
        <end position="251"/>
    </location>
</feature>
<feature type="compositionally biased region" description="Basic and acidic residues" evidence="1">
    <location>
        <begin position="233"/>
        <end position="251"/>
    </location>
</feature>
<evidence type="ECO:0000313" key="2">
    <source>
        <dbReference type="EMBL" id="KAA6390269.1"/>
    </source>
</evidence>
<organism evidence="2 3">
    <name type="scientific">Streblomastix strix</name>
    <dbReference type="NCBI Taxonomy" id="222440"/>
    <lineage>
        <taxon>Eukaryota</taxon>
        <taxon>Metamonada</taxon>
        <taxon>Preaxostyla</taxon>
        <taxon>Oxymonadida</taxon>
        <taxon>Streblomastigidae</taxon>
        <taxon>Streblomastix</taxon>
    </lineage>
</organism>
<sequence length="251" mass="28772">MQSAGISKTNSVTSIRVTAITNLLKHIVSSVQVDRFTHHSETISAVRLCYETNNNVEAREVIGQNEEELDNEEDEEKERTLLEEIEHEGSIVNQRILSHVEVLSPGLSHLEFSQPYNGPYIVQSQSPIETGDIFQPFLQYSWTPIQVVDNQKAQQEAANAEEVAWLLDYFNIWRVNKQSKSSLSLQNVVYNLRQYKQSSGRDMIPSFVPPYQDFPILCNLRQTESQEVLTMSRADEKHEAPMQKEKETDDS</sequence>
<reference evidence="2 3" key="1">
    <citation type="submission" date="2019-03" db="EMBL/GenBank/DDBJ databases">
        <title>Single cell metagenomics reveals metabolic interactions within the superorganism composed of flagellate Streblomastix strix and complex community of Bacteroidetes bacteria on its surface.</title>
        <authorList>
            <person name="Treitli S.C."/>
            <person name="Kolisko M."/>
            <person name="Husnik F."/>
            <person name="Keeling P."/>
            <person name="Hampl V."/>
        </authorList>
    </citation>
    <scope>NUCLEOTIDE SEQUENCE [LARGE SCALE GENOMIC DNA]</scope>
    <source>
        <strain evidence="2">ST1C</strain>
    </source>
</reference>
<dbReference type="EMBL" id="SNRW01003277">
    <property type="protein sequence ID" value="KAA6390269.1"/>
    <property type="molecule type" value="Genomic_DNA"/>
</dbReference>
<proteinExistence type="predicted"/>
<dbReference type="Proteomes" id="UP000324800">
    <property type="component" value="Unassembled WGS sequence"/>
</dbReference>
<accession>A0A5J4W725</accession>
<evidence type="ECO:0000256" key="1">
    <source>
        <dbReference type="SAM" id="MobiDB-lite"/>
    </source>
</evidence>
<gene>
    <name evidence="2" type="ORF">EZS28_014200</name>
</gene>
<comment type="caution">
    <text evidence="2">The sequence shown here is derived from an EMBL/GenBank/DDBJ whole genome shotgun (WGS) entry which is preliminary data.</text>
</comment>